<dbReference type="Gene3D" id="3.40.140.70">
    <property type="entry name" value="Ubiquitin-like modifier-activating enzyme ATG7 N-terminal domain"/>
    <property type="match status" value="1"/>
</dbReference>
<dbReference type="OrthoDB" id="338614at2759"/>
<name>A0A3P7J184_STRVU</name>
<organism evidence="2 3">
    <name type="scientific">Strongylus vulgaris</name>
    <name type="common">Blood worm</name>
    <dbReference type="NCBI Taxonomy" id="40348"/>
    <lineage>
        <taxon>Eukaryota</taxon>
        <taxon>Metazoa</taxon>
        <taxon>Ecdysozoa</taxon>
        <taxon>Nematoda</taxon>
        <taxon>Chromadorea</taxon>
        <taxon>Rhabditida</taxon>
        <taxon>Rhabditina</taxon>
        <taxon>Rhabditomorpha</taxon>
        <taxon>Strongyloidea</taxon>
        <taxon>Strongylidae</taxon>
        <taxon>Strongylus</taxon>
    </lineage>
</organism>
<feature type="domain" description="Ubiquitin-like modifier-activating enzyme Atg7 N-terminal" evidence="1">
    <location>
        <begin position="5"/>
        <end position="46"/>
    </location>
</feature>
<gene>
    <name evidence="2" type="ORF">SVUK_LOCUS14218</name>
</gene>
<dbReference type="EMBL" id="UYYB01104369">
    <property type="protein sequence ID" value="VDM79220.1"/>
    <property type="molecule type" value="Genomic_DNA"/>
</dbReference>
<evidence type="ECO:0000313" key="3">
    <source>
        <dbReference type="Proteomes" id="UP000270094"/>
    </source>
</evidence>
<dbReference type="Pfam" id="PF16420">
    <property type="entry name" value="ATG7_N"/>
    <property type="match status" value="2"/>
</dbReference>
<sequence length="361" mass="42396">MIQAEFVPFSTFIDTTFWAELNRRKLHEWRLDETPRNIAGFFSLCECQSEIVFYWLRYECAVFDYSYDYNLFGNILELMLLIFTAYSATSLASRITLWLGIETVGDYCWLSLGHESFEQSYTNAYHGRLLLYNTLESFKGLDRRSLLKSEAQKIWHVIESGEWLEHPEYLTTFVFTVYADLKKYQYYYWNCFPTLCYPSDMKQEVSERPVLLHAYNFKEYHERLPRGYEGRHILPINQPIIIGNRLPVAPIAVDERLSQYFDDKKAHAFLLNSSGDCFPLSELTKISTSDEMKIYVRFSRLMEQSVGLNLSLIKWRLVPDMRLERCTSLKFQETLRSICGPRKVLNCGIAIGANQLRLCAV</sequence>
<proteinExistence type="predicted"/>
<accession>A0A3P7J184</accession>
<dbReference type="InterPro" id="IPR042522">
    <property type="entry name" value="Atg7_N_1"/>
</dbReference>
<feature type="domain" description="Ubiquitin-like modifier-activating enzyme Atg7 N-terminal" evidence="1">
    <location>
        <begin position="106"/>
        <end position="201"/>
    </location>
</feature>
<reference evidence="2 3" key="1">
    <citation type="submission" date="2018-11" db="EMBL/GenBank/DDBJ databases">
        <authorList>
            <consortium name="Pathogen Informatics"/>
        </authorList>
    </citation>
    <scope>NUCLEOTIDE SEQUENCE [LARGE SCALE GENOMIC DNA]</scope>
</reference>
<protein>
    <recommendedName>
        <fullName evidence="1">Ubiquitin-like modifier-activating enzyme Atg7 N-terminal domain-containing protein</fullName>
    </recommendedName>
</protein>
<dbReference type="AlphaFoldDB" id="A0A3P7J184"/>
<evidence type="ECO:0000259" key="1">
    <source>
        <dbReference type="Pfam" id="PF16420"/>
    </source>
</evidence>
<keyword evidence="3" id="KW-1185">Reference proteome</keyword>
<dbReference type="Proteomes" id="UP000270094">
    <property type="component" value="Unassembled WGS sequence"/>
</dbReference>
<dbReference type="InterPro" id="IPR032197">
    <property type="entry name" value="Atg7_N"/>
</dbReference>
<evidence type="ECO:0000313" key="2">
    <source>
        <dbReference type="EMBL" id="VDM79220.1"/>
    </source>
</evidence>